<evidence type="ECO:0000313" key="1">
    <source>
        <dbReference type="EMBL" id="OHU18849.1"/>
    </source>
</evidence>
<organism evidence="1 2">
    <name type="scientific">Mycobacteroides franklinii</name>
    <dbReference type="NCBI Taxonomy" id="948102"/>
    <lineage>
        <taxon>Bacteria</taxon>
        <taxon>Bacillati</taxon>
        <taxon>Actinomycetota</taxon>
        <taxon>Actinomycetes</taxon>
        <taxon>Mycobacteriales</taxon>
        <taxon>Mycobacteriaceae</taxon>
        <taxon>Mycobacteroides</taxon>
    </lineage>
</organism>
<dbReference type="STRING" id="948102.BKG76_20200"/>
<comment type="caution">
    <text evidence="1">The sequence shown here is derived from an EMBL/GenBank/DDBJ whole genome shotgun (WGS) entry which is preliminary data.</text>
</comment>
<proteinExistence type="predicted"/>
<dbReference type="Proteomes" id="UP000179616">
    <property type="component" value="Unassembled WGS sequence"/>
</dbReference>
<reference evidence="1 2" key="1">
    <citation type="submission" date="2016-10" db="EMBL/GenBank/DDBJ databases">
        <title>Evaluation of Human, Veterinary and Environmental Mycobacterium chelonae Isolates by Core Genome Phylogenomic Analysis, Targeted Gene Comparison, and Anti-microbial Susceptibility Patterns: A Tale of Mistaken Identities.</title>
        <authorList>
            <person name="Fogelson S.B."/>
            <person name="Camus A.C."/>
            <person name="Lorenz W."/>
            <person name="Vasireddy R."/>
            <person name="Vasireddy S."/>
            <person name="Smith T."/>
            <person name="Brown-Elliott B.A."/>
            <person name="Wallace R.J.Jr."/>
            <person name="Hasan N.A."/>
            <person name="Reischl U."/>
            <person name="Sanchez S."/>
        </authorList>
    </citation>
    <scope>NUCLEOTIDE SEQUENCE [LARGE SCALE GENOMIC DNA]</scope>
    <source>
        <strain evidence="1 2">1559</strain>
    </source>
</reference>
<gene>
    <name evidence="1" type="ORF">BKG76_20200</name>
</gene>
<evidence type="ECO:0000313" key="2">
    <source>
        <dbReference type="Proteomes" id="UP000179616"/>
    </source>
</evidence>
<dbReference type="AlphaFoldDB" id="A0A1S1L2V9"/>
<accession>A0A1S1L2V9</accession>
<name>A0A1S1L2V9_9MYCO</name>
<sequence>MLIGTATLTGLSNLPASSADPKFPDIYKLEVVPAATFANPDQRHQYGGQPPADLDWDLQFRTKEGVVCANFFWKVSGTLICQGPVPGAPAGTVGVDLSQITFDNDLGPASFRTHLTPRFPAAEDVPLLEPGQQLRVLGPDFTCGIPGDGVLACRFKPTTYSSKADHGFVIAPAGSWVF</sequence>
<protein>
    <submittedName>
        <fullName evidence="1">Uncharacterized protein</fullName>
    </submittedName>
</protein>
<dbReference type="EMBL" id="MLIK01000024">
    <property type="protein sequence ID" value="OHU18849.1"/>
    <property type="molecule type" value="Genomic_DNA"/>
</dbReference>